<protein>
    <submittedName>
        <fullName evidence="2">Uncharacterized protein</fullName>
    </submittedName>
</protein>
<evidence type="ECO:0000313" key="2">
    <source>
        <dbReference type="EMBL" id="XCI78098.1"/>
    </source>
</evidence>
<dbReference type="EMBL" id="PP895363">
    <property type="protein sequence ID" value="XCI78098.1"/>
    <property type="molecule type" value="Genomic_DNA"/>
</dbReference>
<accession>A0AAU8HZK3</accession>
<feature type="compositionally biased region" description="Polar residues" evidence="1">
    <location>
        <begin position="1"/>
        <end position="15"/>
    </location>
</feature>
<feature type="region of interest" description="Disordered" evidence="1">
    <location>
        <begin position="1"/>
        <end position="31"/>
    </location>
</feature>
<reference evidence="2" key="1">
    <citation type="submission" date="2024-06" db="EMBL/GenBank/DDBJ databases">
        <title>High activity and specificity of bacteriophage cocktails against carbapenem-resistant Klebsiella pneumoniae belonging to high-risk clones CG258 and ST307.</title>
        <authorList>
            <person name="Jimenez Quiceno J."/>
            <person name="Salazar Ospina L."/>
            <person name="Tellez Carrasquilla S."/>
        </authorList>
    </citation>
    <scope>NUCLEOTIDE SEQUENCE</scope>
</reference>
<evidence type="ECO:0000256" key="1">
    <source>
        <dbReference type="SAM" id="MobiDB-lite"/>
    </source>
</evidence>
<name>A0AAU8HZK3_9CAUD</name>
<sequence>MRLSSSQMLDSNSGGTAPANRREGVRYRRLA</sequence>
<feature type="compositionally biased region" description="Basic and acidic residues" evidence="1">
    <location>
        <begin position="20"/>
        <end position="31"/>
    </location>
</feature>
<organism evidence="2">
    <name type="scientific">Klebsiella phage FKP3</name>
    <dbReference type="NCBI Taxonomy" id="3231233"/>
    <lineage>
        <taxon>Viruses</taxon>
        <taxon>Duplodnaviria</taxon>
        <taxon>Heunggongvirae</taxon>
        <taxon>Uroviricota</taxon>
        <taxon>Caudoviricetes</taxon>
        <taxon>Stephanstirmvirinae</taxon>
        <taxon>Justusliebigvirus</taxon>
    </lineage>
</organism>
<proteinExistence type="predicted"/>